<proteinExistence type="predicted"/>
<accession>A0A377V4D1</accession>
<evidence type="ECO:0000256" key="1">
    <source>
        <dbReference type="SAM" id="Phobius"/>
    </source>
</evidence>
<dbReference type="InterPro" id="IPR038522">
    <property type="entry name" value="T4/T6SS_DotU_sf"/>
</dbReference>
<feature type="transmembrane region" description="Helical" evidence="1">
    <location>
        <begin position="183"/>
        <end position="202"/>
    </location>
</feature>
<keyword evidence="1" id="KW-1133">Transmembrane helix</keyword>
<evidence type="ECO:0000259" key="2">
    <source>
        <dbReference type="Pfam" id="PF09850"/>
    </source>
</evidence>
<dbReference type="AlphaFoldDB" id="A0A377V4D1"/>
<feature type="domain" description="Type IV / VI secretion system DotU" evidence="2">
    <location>
        <begin position="12"/>
        <end position="204"/>
    </location>
</feature>
<dbReference type="InterPro" id="IPR017732">
    <property type="entry name" value="T4/T6SS_DotU"/>
</dbReference>
<dbReference type="EMBL" id="UGKT01000001">
    <property type="protein sequence ID" value="STT04541.1"/>
    <property type="molecule type" value="Genomic_DNA"/>
</dbReference>
<name>A0A377V4D1_KLEPN</name>
<protein>
    <submittedName>
        <fullName evidence="3">Transmembrane protein</fullName>
    </submittedName>
</protein>
<keyword evidence="1 3" id="KW-0812">Transmembrane</keyword>
<dbReference type="Gene3D" id="1.25.40.590">
    <property type="entry name" value="Type IV / VI secretion system, DotU"/>
    <property type="match status" value="1"/>
</dbReference>
<gene>
    <name evidence="3" type="ORF">NCTC13443_04661</name>
</gene>
<keyword evidence="1" id="KW-0472">Membrane</keyword>
<dbReference type="NCBIfam" id="TIGR03349">
    <property type="entry name" value="IV_VI_DotU"/>
    <property type="match status" value="1"/>
</dbReference>
<organism evidence="3 4">
    <name type="scientific">Klebsiella pneumoniae</name>
    <dbReference type="NCBI Taxonomy" id="573"/>
    <lineage>
        <taxon>Bacteria</taxon>
        <taxon>Pseudomonadati</taxon>
        <taxon>Pseudomonadota</taxon>
        <taxon>Gammaproteobacteria</taxon>
        <taxon>Enterobacterales</taxon>
        <taxon>Enterobacteriaceae</taxon>
        <taxon>Klebsiella/Raoultella group</taxon>
        <taxon>Klebsiella</taxon>
        <taxon>Klebsiella pneumoniae complex</taxon>
    </lineage>
</organism>
<reference evidence="3 4" key="1">
    <citation type="submission" date="2018-06" db="EMBL/GenBank/DDBJ databases">
        <authorList>
            <consortium name="Pathogen Informatics"/>
            <person name="Doyle S."/>
        </authorList>
    </citation>
    <scope>NUCLEOTIDE SEQUENCE [LARGE SCALE GENOMIC DNA]</scope>
    <source>
        <strain evidence="3 4">NCTC13443</strain>
    </source>
</reference>
<dbReference type="Pfam" id="PF09850">
    <property type="entry name" value="DotU"/>
    <property type="match status" value="1"/>
</dbReference>
<dbReference type="PANTHER" id="PTHR38033:SF1">
    <property type="entry name" value="DOTU FAMILY TYPE IV_VI SECRETION SYSTEM PROTEIN"/>
    <property type="match status" value="1"/>
</dbReference>
<sequence>MNTSESDLINKTFYPGWLMVSQLRCGQPVTDGEALYRQACRWVTEAREALTAGGVSEASAEQMLYAYCALLDESVLNRASQDDGYRRWRKDPLQARFFSTLNAGEELWERIRQLLREPTADAAVLTCFFRTLQLGFVGQYRAEDDERREDVAQALGARVPPFSLTQEAPVVVRASRLRSGRRMYWCGWAAGIVALAALWLTFSLRAVTDGGADSRAGIRNA</sequence>
<evidence type="ECO:0000313" key="4">
    <source>
        <dbReference type="Proteomes" id="UP000255518"/>
    </source>
</evidence>
<evidence type="ECO:0000313" key="3">
    <source>
        <dbReference type="EMBL" id="STT04541.1"/>
    </source>
</evidence>
<dbReference type="Proteomes" id="UP000255518">
    <property type="component" value="Unassembled WGS sequence"/>
</dbReference>
<dbReference type="PANTHER" id="PTHR38033">
    <property type="entry name" value="MEMBRANE PROTEIN-RELATED"/>
    <property type="match status" value="1"/>
</dbReference>
<dbReference type="NCBIfam" id="NF038239">
    <property type="entry name" value="T6SS_TssL_short"/>
    <property type="match status" value="1"/>
</dbReference>